<evidence type="ECO:0000256" key="1">
    <source>
        <dbReference type="SAM" id="Phobius"/>
    </source>
</evidence>
<dbReference type="GeneID" id="1445577"/>
<keyword evidence="1" id="KW-0472">Membrane</keyword>
<gene>
    <name evidence="3" type="ordered locus">APE_0002</name>
</gene>
<dbReference type="eggNOG" id="arCOG00001">
    <property type="taxonomic scope" value="Archaea"/>
</dbReference>
<dbReference type="SUPFAM" id="SSF46785">
    <property type="entry name" value="Winged helix' DNA-binding domain"/>
    <property type="match status" value="1"/>
</dbReference>
<dbReference type="PANTHER" id="PTHR33169:SF14">
    <property type="entry name" value="TRANSCRIPTIONAL REGULATOR RV3488"/>
    <property type="match status" value="1"/>
</dbReference>
<dbReference type="EMBL" id="BA000002">
    <property type="protein sequence ID" value="BAA78911.1"/>
    <property type="molecule type" value="Genomic_DNA"/>
</dbReference>
<name>Q9YG99_AERPE</name>
<evidence type="ECO:0000313" key="3">
    <source>
        <dbReference type="EMBL" id="BAA78911.1"/>
    </source>
</evidence>
<feature type="transmembrane region" description="Helical" evidence="1">
    <location>
        <begin position="15"/>
        <end position="35"/>
    </location>
</feature>
<evidence type="ECO:0000313" key="4">
    <source>
        <dbReference type="Proteomes" id="UP000002518"/>
    </source>
</evidence>
<dbReference type="EnsemblBacteria" id="BAA78911">
    <property type="protein sequence ID" value="BAA78911"/>
    <property type="gene ID" value="APE_0002"/>
</dbReference>
<reference evidence="3 4" key="1">
    <citation type="journal article" date="1999" name="DNA Res.">
        <title>Complete genome sequence of an aerobic hyper-thermophilic crenarchaeon, Aeropyrum pernix K1.</title>
        <authorList>
            <person name="Kawarabayasi Y."/>
            <person name="Hino Y."/>
            <person name="Horikawa H."/>
            <person name="Yamazaki S."/>
            <person name="Haikawa Y."/>
            <person name="Jin-no K."/>
            <person name="Takahashi M."/>
            <person name="Sekine M."/>
            <person name="Baba S."/>
            <person name="Ankai A."/>
            <person name="Kosugi H."/>
            <person name="Hosoyama A."/>
            <person name="Fukui S."/>
            <person name="Nagai Y."/>
            <person name="Nishijima K."/>
            <person name="Nakazawa H."/>
            <person name="Takamiya M."/>
            <person name="Masuda S."/>
            <person name="Funahashi T."/>
            <person name="Tanaka T."/>
            <person name="Kudoh Y."/>
            <person name="Yamazaki J."/>
            <person name="Kushida N."/>
            <person name="Oguchi A."/>
            <person name="Aoki K."/>
            <person name="Kubota K."/>
            <person name="Nakamura Y."/>
            <person name="Nomura N."/>
            <person name="Sako Y."/>
            <person name="Kikuchi H."/>
        </authorList>
    </citation>
    <scope>NUCLEOTIDE SEQUENCE [LARGE SCALE GENOMIC DNA]</scope>
    <source>
        <strain evidence="4">ATCC 700893 / DSM 11879 / JCM 9820 / NBRC 100138 / K1</strain>
    </source>
</reference>
<organism evidence="3 4">
    <name type="scientific">Aeropyrum pernix (strain ATCC 700893 / DSM 11879 / JCM 9820 / NBRC 100138 / K1)</name>
    <dbReference type="NCBI Taxonomy" id="272557"/>
    <lineage>
        <taxon>Archaea</taxon>
        <taxon>Thermoproteota</taxon>
        <taxon>Thermoprotei</taxon>
        <taxon>Desulfurococcales</taxon>
        <taxon>Desulfurococcaceae</taxon>
        <taxon>Aeropyrum</taxon>
    </lineage>
</organism>
<proteinExistence type="predicted"/>
<feature type="domain" description="Transcription regulator PadR N-terminal" evidence="2">
    <location>
        <begin position="20"/>
        <end position="91"/>
    </location>
</feature>
<dbReference type="KEGG" id="ape:APE_0002"/>
<protein>
    <submittedName>
        <fullName evidence="3">Transcriptional regulator, PadR family</fullName>
    </submittedName>
</protein>
<keyword evidence="1" id="KW-1133">Transmembrane helix</keyword>
<dbReference type="RefSeq" id="WP_010865425.1">
    <property type="nucleotide sequence ID" value="NC_000854.2"/>
</dbReference>
<dbReference type="InterPro" id="IPR005149">
    <property type="entry name" value="Tscrpt_reg_PadR_N"/>
</dbReference>
<dbReference type="Gene3D" id="1.10.10.10">
    <property type="entry name" value="Winged helix-like DNA-binding domain superfamily/Winged helix DNA-binding domain"/>
    <property type="match status" value="1"/>
</dbReference>
<dbReference type="InterPro" id="IPR036388">
    <property type="entry name" value="WH-like_DNA-bd_sf"/>
</dbReference>
<dbReference type="PIR" id="E72751">
    <property type="entry name" value="E72751"/>
</dbReference>
<accession>Q9YG99</accession>
<dbReference type="STRING" id="272557.APE_0002"/>
<dbReference type="InterPro" id="IPR052509">
    <property type="entry name" value="Metal_resp_DNA-bind_regulator"/>
</dbReference>
<dbReference type="AlphaFoldDB" id="Q9YG99"/>
<dbReference type="Pfam" id="PF03551">
    <property type="entry name" value="PadR"/>
    <property type="match status" value="1"/>
</dbReference>
<keyword evidence="4" id="KW-1185">Reference proteome</keyword>
<evidence type="ECO:0000259" key="2">
    <source>
        <dbReference type="Pfam" id="PF03551"/>
    </source>
</evidence>
<keyword evidence="1" id="KW-0812">Transmembrane</keyword>
<dbReference type="InterPro" id="IPR036390">
    <property type="entry name" value="WH_DNA-bd_sf"/>
</dbReference>
<dbReference type="PANTHER" id="PTHR33169">
    <property type="entry name" value="PADR-FAMILY TRANSCRIPTIONAL REGULATOR"/>
    <property type="match status" value="1"/>
</dbReference>
<sequence length="112" mass="12795">MDPADKLMKDARTGVLALAVLHVLVNHGALHGYWLRKILGNLMGWTPPETSLYDALKRLEKLGLIKGRWVRSGRGPLRKYYEITDAGRETYEVVVKDFSKMVGWLICRKGRE</sequence>
<dbReference type="Proteomes" id="UP000002518">
    <property type="component" value="Chromosome"/>
</dbReference>